<dbReference type="PROSITE" id="PS50095">
    <property type="entry name" value="PLAT"/>
    <property type="match status" value="2"/>
</dbReference>
<protein>
    <submittedName>
        <fullName evidence="7">Doublecortin domain-containing protein</fullName>
    </submittedName>
</protein>
<evidence type="ECO:0000256" key="1">
    <source>
        <dbReference type="PROSITE-ProRule" id="PRU00152"/>
    </source>
</evidence>
<organism evidence="7">
    <name type="scientific">Anisakis simplex</name>
    <name type="common">Herring worm</name>
    <dbReference type="NCBI Taxonomy" id="6269"/>
    <lineage>
        <taxon>Eukaryota</taxon>
        <taxon>Metazoa</taxon>
        <taxon>Ecdysozoa</taxon>
        <taxon>Nematoda</taxon>
        <taxon>Chromadorea</taxon>
        <taxon>Rhabditida</taxon>
        <taxon>Spirurina</taxon>
        <taxon>Ascaridomorpha</taxon>
        <taxon>Ascaridoidea</taxon>
        <taxon>Anisakidae</taxon>
        <taxon>Anisakis</taxon>
        <taxon>Anisakis simplex complex</taxon>
    </lineage>
</organism>
<reference evidence="5 6" key="2">
    <citation type="submission" date="2018-11" db="EMBL/GenBank/DDBJ databases">
        <authorList>
            <consortium name="Pathogen Informatics"/>
        </authorList>
    </citation>
    <scope>NUCLEOTIDE SEQUENCE [LARGE SCALE GENOMIC DNA]</scope>
</reference>
<dbReference type="CDD" id="cd23767">
    <property type="entry name" value="IQCD"/>
    <property type="match status" value="2"/>
</dbReference>
<dbReference type="InterPro" id="IPR036572">
    <property type="entry name" value="Doublecortin_dom_sf"/>
</dbReference>
<feature type="domain" description="Doublecortin" evidence="4">
    <location>
        <begin position="40"/>
        <end position="122"/>
    </location>
</feature>
<dbReference type="GO" id="GO:0035556">
    <property type="term" value="P:intracellular signal transduction"/>
    <property type="evidence" value="ECO:0007669"/>
    <property type="project" value="InterPro"/>
</dbReference>
<feature type="compositionally biased region" description="Basic and acidic residues" evidence="2">
    <location>
        <begin position="254"/>
        <end position="271"/>
    </location>
</feature>
<dbReference type="SMART" id="SM00015">
    <property type="entry name" value="IQ"/>
    <property type="match status" value="2"/>
</dbReference>
<feature type="compositionally biased region" description="Basic and acidic residues" evidence="2">
    <location>
        <begin position="315"/>
        <end position="332"/>
    </location>
</feature>
<reference evidence="7" key="1">
    <citation type="submission" date="2017-02" db="UniProtKB">
        <authorList>
            <consortium name="WormBaseParasite"/>
        </authorList>
    </citation>
    <scope>IDENTIFICATION</scope>
</reference>
<feature type="region of interest" description="Disordered" evidence="2">
    <location>
        <begin position="224"/>
        <end position="374"/>
    </location>
</feature>
<dbReference type="WBParaSite" id="ASIM_0001136001-mRNA-1">
    <property type="protein sequence ID" value="ASIM_0001136001-mRNA-1"/>
    <property type="gene ID" value="ASIM_0001136001"/>
</dbReference>
<dbReference type="PROSITE" id="PS50309">
    <property type="entry name" value="DC"/>
    <property type="match status" value="1"/>
</dbReference>
<name>A0A0M3JTJ6_ANISI</name>
<evidence type="ECO:0000313" key="7">
    <source>
        <dbReference type="WBParaSite" id="ASIM_0001136001-mRNA-1"/>
    </source>
</evidence>
<dbReference type="PROSITE" id="PS50096">
    <property type="entry name" value="IQ"/>
    <property type="match status" value="2"/>
</dbReference>
<dbReference type="InterPro" id="IPR052970">
    <property type="entry name" value="Inner_ear_hair_cell_LOXHD"/>
</dbReference>
<evidence type="ECO:0000259" key="4">
    <source>
        <dbReference type="PROSITE" id="PS50309"/>
    </source>
</evidence>
<evidence type="ECO:0000313" key="5">
    <source>
        <dbReference type="EMBL" id="VDK43925.1"/>
    </source>
</evidence>
<proteinExistence type="predicted"/>
<comment type="caution">
    <text evidence="1">Lacks conserved residue(s) required for the propagation of feature annotation.</text>
</comment>
<dbReference type="Pfam" id="PF01477">
    <property type="entry name" value="PLAT"/>
    <property type="match status" value="2"/>
</dbReference>
<evidence type="ECO:0000256" key="2">
    <source>
        <dbReference type="SAM" id="MobiDB-lite"/>
    </source>
</evidence>
<evidence type="ECO:0000259" key="3">
    <source>
        <dbReference type="PROSITE" id="PS50095"/>
    </source>
</evidence>
<feature type="compositionally biased region" description="Polar residues" evidence="2">
    <location>
        <begin position="272"/>
        <end position="291"/>
    </location>
</feature>
<feature type="domain" description="PLAT" evidence="3">
    <location>
        <begin position="527"/>
        <end position="651"/>
    </location>
</feature>
<dbReference type="Proteomes" id="UP000267096">
    <property type="component" value="Unassembled WGS sequence"/>
</dbReference>
<dbReference type="Pfam" id="PF03607">
    <property type="entry name" value="DCX"/>
    <property type="match status" value="1"/>
</dbReference>
<dbReference type="InterPro" id="IPR001024">
    <property type="entry name" value="PLAT/LH2_dom"/>
</dbReference>
<dbReference type="OrthoDB" id="5322100at2759"/>
<dbReference type="Gene3D" id="3.10.20.230">
    <property type="entry name" value="Doublecortin domain"/>
    <property type="match status" value="1"/>
</dbReference>
<dbReference type="AlphaFoldDB" id="A0A0M3JTJ6"/>
<dbReference type="SUPFAM" id="SSF89837">
    <property type="entry name" value="Doublecortin (DC)"/>
    <property type="match status" value="1"/>
</dbReference>
<feature type="domain" description="PLAT" evidence="3">
    <location>
        <begin position="670"/>
        <end position="785"/>
    </location>
</feature>
<dbReference type="Gene3D" id="1.20.5.190">
    <property type="match status" value="1"/>
</dbReference>
<dbReference type="Pfam" id="PF00612">
    <property type="entry name" value="IQ"/>
    <property type="match status" value="2"/>
</dbReference>
<dbReference type="PANTHER" id="PTHR45901:SF7">
    <property type="entry name" value="OXYGEN-REGULATED PROTEIN 1"/>
    <property type="match status" value="1"/>
</dbReference>
<feature type="region of interest" description="Disordered" evidence="2">
    <location>
        <begin position="483"/>
        <end position="504"/>
    </location>
</feature>
<accession>A0A0M3JTJ6</accession>
<evidence type="ECO:0000313" key="6">
    <source>
        <dbReference type="Proteomes" id="UP000267096"/>
    </source>
</evidence>
<feature type="compositionally biased region" description="Polar residues" evidence="2">
    <location>
        <begin position="333"/>
        <end position="344"/>
    </location>
</feature>
<keyword evidence="6" id="KW-1185">Reference proteome</keyword>
<dbReference type="SUPFAM" id="SSF49723">
    <property type="entry name" value="Lipase/lipooxygenase domain (PLAT/LH2 domain)"/>
    <property type="match status" value="2"/>
</dbReference>
<dbReference type="InterPro" id="IPR036392">
    <property type="entry name" value="PLAT/LH2_dom_sf"/>
</dbReference>
<gene>
    <name evidence="5" type="ORF">ASIM_LOCUS10918</name>
</gene>
<dbReference type="InterPro" id="IPR000048">
    <property type="entry name" value="IQ_motif_EF-hand-BS"/>
</dbReference>
<dbReference type="SMART" id="SM00537">
    <property type="entry name" value="DCX"/>
    <property type="match status" value="1"/>
</dbReference>
<sequence length="1089" mass="122617">MGAPTSRSATRLPNLPDPVNGKIKTYDCSHRTFTRPYSAKTVYFYKEGDVYFTGVRIPVSKSRYRNMESLLDDLNSNIQMPFGVRRLTTPHGRTPIKSIDQLQHLGRYVASSTKAPRPLNFAAIERVQRTRGEQHQQIRRNRVEGTSFWLPTSPSFNAKLRMSRSLGLSYLPTTAKQMLFVLNGKPSRIYRALLNPLKMKTFDALLEEVSQENLNDSFVVNSSTSKKLMRKDDDDSGRPQSPEEFGSEATSTLQDKHNDAMNDGDASHEEVSSASKVRGTSSSSQAETLHSSEAIILEPEKDHETEESNGNLSERNGHESSRTSHEQAEGKSEANSPSMLTETQVENEIGTEERREEADEGIESVDSSKDDDSVRNKAATIIQACFRGYLVRRQISNGGPDSAFLLNGFGPELRSFAEIRCESDQCTQGNSVESDEEKDIREKAAIAIQTAWRKYATRKTLQSQDQCMRSVYFAAVPETDSKSTCQKQPSVIDEEETSNKSENGAAVEAVNEVDAEIEQDNEKNNKTTYTISVITGNRWAADTDKDLYIILHGDLDKSGKHLLRQDYINWLQTNEPKFQQNHMDSFHIETAELGCLQKIVIGHECIGYGAGIFIERVLVTENIADGKQFLFQCGKWLDSGQVDGKIERIIKTTAFYHIASIPDDSTATKGRWELILHTGKKDGTGGTTSNLSVVGYGTCGSSLTTKIYDSKLMTAPSCSLVQVDFGDIGELLKIRIEIDGSGESPDYFVDKVELRDLDTEERMVSYIGKWLRWKGNEKYVQPYREFPVFRAAFEPLNLLNYEGKMRLASSNRRHIVKEDAELQIFGEIGETGRFPVRLQLKSDGKNEIAFKTEAVSIGRIHCLRLYVTSNETGYLDGVVRGEQLYQGLSVLQAIYDKRGVVGMNVAANWLVDRVLIRESLHVPYRFVLKYSRVKDIEEDGEIFKEILLSEMEGLPTRVTKKKARKRDPARYILSMTIGERSTFAPCMHMLKEKEVDVGMITKVRVAVCASQPLNRIVSEKVSASDENVLEIQKVFFECIRFKKKQLQMRLVDTINGDELRFANMNTVMTFSSVCEFAAVWPDIPPMACE</sequence>
<dbReference type="Gene3D" id="2.60.60.20">
    <property type="entry name" value="PLAT/LH2 domain"/>
    <property type="match status" value="2"/>
</dbReference>
<dbReference type="PANTHER" id="PTHR45901">
    <property type="entry name" value="PROTEIN CBG12474"/>
    <property type="match status" value="1"/>
</dbReference>
<dbReference type="InterPro" id="IPR003533">
    <property type="entry name" value="Doublecortin_dom"/>
</dbReference>
<dbReference type="EMBL" id="UYRR01031026">
    <property type="protein sequence ID" value="VDK43925.1"/>
    <property type="molecule type" value="Genomic_DNA"/>
</dbReference>